<dbReference type="Proteomes" id="UP000823928">
    <property type="component" value="Unassembled WGS sequence"/>
</dbReference>
<keyword evidence="1" id="KW-0175">Coiled coil</keyword>
<proteinExistence type="predicted"/>
<evidence type="ECO:0000256" key="1">
    <source>
        <dbReference type="SAM" id="Coils"/>
    </source>
</evidence>
<reference evidence="3" key="2">
    <citation type="journal article" date="2021" name="PeerJ">
        <title>Extensive microbial diversity within the chicken gut microbiome revealed by metagenomics and culture.</title>
        <authorList>
            <person name="Gilroy R."/>
            <person name="Ravi A."/>
            <person name="Getino M."/>
            <person name="Pursley I."/>
            <person name="Horton D.L."/>
            <person name="Alikhan N.F."/>
            <person name="Baker D."/>
            <person name="Gharbi K."/>
            <person name="Hall N."/>
            <person name="Watson M."/>
            <person name="Adriaenssens E.M."/>
            <person name="Foster-Nyarko E."/>
            <person name="Jarju S."/>
            <person name="Secka A."/>
            <person name="Antonio M."/>
            <person name="Oren A."/>
            <person name="Chaudhuri R.R."/>
            <person name="La Ragione R."/>
            <person name="Hildebrand F."/>
            <person name="Pallen M.J."/>
        </authorList>
    </citation>
    <scope>NUCLEOTIDE SEQUENCE</scope>
    <source>
        <strain evidence="3">6276</strain>
    </source>
</reference>
<protein>
    <submittedName>
        <fullName evidence="3">Uncharacterized protein</fullName>
    </submittedName>
</protein>
<reference evidence="3" key="1">
    <citation type="submission" date="2020-10" db="EMBL/GenBank/DDBJ databases">
        <authorList>
            <person name="Gilroy R."/>
        </authorList>
    </citation>
    <scope>NUCLEOTIDE SEQUENCE</scope>
    <source>
        <strain evidence="3">6276</strain>
    </source>
</reference>
<evidence type="ECO:0000256" key="2">
    <source>
        <dbReference type="SAM" id="MobiDB-lite"/>
    </source>
</evidence>
<organism evidence="3 4">
    <name type="scientific">Candidatus Scatousia excrementigallinarum</name>
    <dbReference type="NCBI Taxonomy" id="2840935"/>
    <lineage>
        <taxon>Bacteria</taxon>
        <taxon>Candidatus Scatousia</taxon>
    </lineage>
</organism>
<feature type="coiled-coil region" evidence="1">
    <location>
        <begin position="446"/>
        <end position="491"/>
    </location>
</feature>
<sequence length="569" mass="65399">MAYLYLNFADNMQSGSKSWDDFYTEPLPKQYEKIKKKLGGLAPATLQGFLQSALALQVQRTYYISVPGFDRRIKTNRWGKQCINNIVIRPAHDFYADFVLPRNFDLILIGDLTFDSVTAVTVKGIELIDTDVVKFGEKTVVCNALCAFTTKTVLNRNTGRSFQVPDYGDHVELHEAVLTNDFINMLCTGCYPVPHPEQAIWTLEEWRKYISFRKYYLKKQSERCEGINSVAACDSYILTKEVFRRNSDRLSAFLLDDIAEFGKGEQVILSREESGAESFPLIRVEIRKNRKTVLSDTVGKSGKGKPKFEVHLRRYTNEAMGLSSSQPNYDENGNVPKGYRFEQYLLGERYLFTHIDEEPDCSALERECEKAIEEKCAQIDNKYASIIAAELDRYMTSIAPELDANYQKLFVEYERDLAASLERDIAENNDREVRDRYEREILAPVRKAVDAERAELEKKLNNLEDEQSGEAAALREKIDSIAMRLEELLSAAQKQTPVSSYYIARNQKRLEEKKKSLAISKQAEIDNIRRDQQSNLQRQHKSAITAEKTEAEESFKKQLNIDKARKIED</sequence>
<evidence type="ECO:0000313" key="3">
    <source>
        <dbReference type="EMBL" id="HIS36285.1"/>
    </source>
</evidence>
<accession>A0A9D1EZB4</accession>
<feature type="compositionally biased region" description="Basic and acidic residues" evidence="2">
    <location>
        <begin position="547"/>
        <end position="569"/>
    </location>
</feature>
<evidence type="ECO:0000313" key="4">
    <source>
        <dbReference type="Proteomes" id="UP000823928"/>
    </source>
</evidence>
<feature type="region of interest" description="Disordered" evidence="2">
    <location>
        <begin position="528"/>
        <end position="569"/>
    </location>
</feature>
<feature type="non-terminal residue" evidence="3">
    <location>
        <position position="569"/>
    </location>
</feature>
<gene>
    <name evidence="3" type="ORF">IAC10_06605</name>
</gene>
<comment type="caution">
    <text evidence="3">The sequence shown here is derived from an EMBL/GenBank/DDBJ whole genome shotgun (WGS) entry which is preliminary data.</text>
</comment>
<dbReference type="EMBL" id="DVIU01000133">
    <property type="protein sequence ID" value="HIS36285.1"/>
    <property type="molecule type" value="Genomic_DNA"/>
</dbReference>
<name>A0A9D1EZB4_9BACT</name>
<dbReference type="AlphaFoldDB" id="A0A9D1EZB4"/>